<dbReference type="InterPro" id="IPR050930">
    <property type="entry name" value="MFS_Vesicular_Transporter"/>
</dbReference>
<dbReference type="AlphaFoldDB" id="A0A3A2ZS91"/>
<dbReference type="PANTHER" id="PTHR23506">
    <property type="entry name" value="GH10249P"/>
    <property type="match status" value="1"/>
</dbReference>
<gene>
    <name evidence="9" type="ORF">PHISCL_02047</name>
</gene>
<evidence type="ECO:0000259" key="8">
    <source>
        <dbReference type="PROSITE" id="PS50850"/>
    </source>
</evidence>
<keyword evidence="10" id="KW-1185">Reference proteome</keyword>
<name>A0A3A2ZS91_9EURO</name>
<feature type="transmembrane region" description="Helical" evidence="7">
    <location>
        <begin position="230"/>
        <end position="250"/>
    </location>
</feature>
<feature type="non-terminal residue" evidence="9">
    <location>
        <position position="391"/>
    </location>
</feature>
<evidence type="ECO:0000256" key="6">
    <source>
        <dbReference type="ARBA" id="ARBA00023136"/>
    </source>
</evidence>
<dbReference type="GO" id="GO:0022857">
    <property type="term" value="F:transmembrane transporter activity"/>
    <property type="evidence" value="ECO:0007669"/>
    <property type="project" value="InterPro"/>
</dbReference>
<dbReference type="PANTHER" id="PTHR23506:SF29">
    <property type="entry name" value="TRANSPORTER, PUTATIVE (AFU_ORTHOLOGUE AFUA_2G10530)-RELATED"/>
    <property type="match status" value="1"/>
</dbReference>
<evidence type="ECO:0000313" key="9">
    <source>
        <dbReference type="EMBL" id="RJE25580.1"/>
    </source>
</evidence>
<evidence type="ECO:0000256" key="5">
    <source>
        <dbReference type="ARBA" id="ARBA00022989"/>
    </source>
</evidence>
<dbReference type="InterPro" id="IPR011701">
    <property type="entry name" value="MFS"/>
</dbReference>
<proteinExistence type="inferred from homology"/>
<organism evidence="9 10">
    <name type="scientific">Aspergillus sclerotialis</name>
    <dbReference type="NCBI Taxonomy" id="2070753"/>
    <lineage>
        <taxon>Eukaryota</taxon>
        <taxon>Fungi</taxon>
        <taxon>Dikarya</taxon>
        <taxon>Ascomycota</taxon>
        <taxon>Pezizomycotina</taxon>
        <taxon>Eurotiomycetes</taxon>
        <taxon>Eurotiomycetidae</taxon>
        <taxon>Eurotiales</taxon>
        <taxon>Aspergillaceae</taxon>
        <taxon>Aspergillus</taxon>
        <taxon>Aspergillus subgen. Polypaecilum</taxon>
    </lineage>
</organism>
<sequence>MTLTSRRRILGQRTTNVRSGVACICCPIFGYLIDISPTRKLPYLLGLVLLGASMVLLALANSLWMFISARLIQGGATAMVIVAGLSLITDSVAVGNLGQMIGYLGSAVAIGFLLGPFLGGLVYDTAGYHAVFIVAFSIVGVDLVMRFAVIEKKVAQRWTKGLLDGRPSNGEYQTFPSEYHPPETSERGEFVLPLLARQPRILISSWALLVQGIFYGAFDSTIPVFVGSRFNWTAFGAGLTFLPGALSAFFEPYFGYISDTYGNRLISFLGFALLSPTLISLRFVSQNSTDRKILLFTLQGLIGLFMNLCLPALYVETQQVLDEMERARPGIFGRKGAIAQGFSIQTLAQFLGLFFGPVAGGFIEYRFGWNAMVACLGVLAGVTAIPMLLLS</sequence>
<dbReference type="SUPFAM" id="SSF103473">
    <property type="entry name" value="MFS general substrate transporter"/>
    <property type="match status" value="1"/>
</dbReference>
<feature type="transmembrane region" description="Helical" evidence="7">
    <location>
        <begin position="262"/>
        <end position="281"/>
    </location>
</feature>
<evidence type="ECO:0000256" key="3">
    <source>
        <dbReference type="ARBA" id="ARBA00022448"/>
    </source>
</evidence>
<dbReference type="Pfam" id="PF07690">
    <property type="entry name" value="MFS_1"/>
    <property type="match status" value="1"/>
</dbReference>
<dbReference type="InterPro" id="IPR001958">
    <property type="entry name" value="Tet-R_TetA/multi-R_MdtG-like"/>
</dbReference>
<keyword evidence="6 7" id="KW-0472">Membrane</keyword>
<feature type="transmembrane region" description="Helical" evidence="7">
    <location>
        <begin position="336"/>
        <end position="355"/>
    </location>
</feature>
<comment type="caution">
    <text evidence="9">The sequence shown here is derived from an EMBL/GenBank/DDBJ whole genome shotgun (WGS) entry which is preliminary data.</text>
</comment>
<feature type="transmembrane region" description="Helical" evidence="7">
    <location>
        <begin position="43"/>
        <end position="65"/>
    </location>
</feature>
<dbReference type="Gene3D" id="1.20.1250.20">
    <property type="entry name" value="MFS general substrate transporter like domains"/>
    <property type="match status" value="1"/>
</dbReference>
<feature type="transmembrane region" description="Helical" evidence="7">
    <location>
        <begin position="101"/>
        <end position="123"/>
    </location>
</feature>
<dbReference type="Proteomes" id="UP000266188">
    <property type="component" value="Unassembled WGS sequence"/>
</dbReference>
<dbReference type="PRINTS" id="PR01035">
    <property type="entry name" value="TCRTETA"/>
</dbReference>
<protein>
    <submittedName>
        <fullName evidence="9">Major Facilitator Superfamily</fullName>
    </submittedName>
</protein>
<comment type="subcellular location">
    <subcellularLocation>
        <location evidence="1">Membrane</location>
        <topology evidence="1">Multi-pass membrane protein</topology>
    </subcellularLocation>
</comment>
<evidence type="ECO:0000313" key="10">
    <source>
        <dbReference type="Proteomes" id="UP000266188"/>
    </source>
</evidence>
<keyword evidence="4 7" id="KW-0812">Transmembrane</keyword>
<evidence type="ECO:0000256" key="2">
    <source>
        <dbReference type="ARBA" id="ARBA00006829"/>
    </source>
</evidence>
<dbReference type="InterPro" id="IPR036259">
    <property type="entry name" value="MFS_trans_sf"/>
</dbReference>
<feature type="transmembrane region" description="Helical" evidence="7">
    <location>
        <begin position="129"/>
        <end position="149"/>
    </location>
</feature>
<keyword evidence="5 7" id="KW-1133">Transmembrane helix</keyword>
<feature type="domain" description="Major facilitator superfamily (MFS) profile" evidence="8">
    <location>
        <begin position="1"/>
        <end position="391"/>
    </location>
</feature>
<feature type="transmembrane region" description="Helical" evidence="7">
    <location>
        <begin position="367"/>
        <end position="390"/>
    </location>
</feature>
<dbReference type="PROSITE" id="PS50850">
    <property type="entry name" value="MFS"/>
    <property type="match status" value="1"/>
</dbReference>
<accession>A0A3A2ZS91</accession>
<evidence type="ECO:0000256" key="1">
    <source>
        <dbReference type="ARBA" id="ARBA00004141"/>
    </source>
</evidence>
<dbReference type="CDD" id="cd17325">
    <property type="entry name" value="MFS_MdtG_SLC18_like"/>
    <property type="match status" value="1"/>
</dbReference>
<dbReference type="STRING" id="2070753.A0A3A2ZS91"/>
<dbReference type="GO" id="GO:0016020">
    <property type="term" value="C:membrane"/>
    <property type="evidence" value="ECO:0007669"/>
    <property type="project" value="UniProtKB-SubCell"/>
</dbReference>
<keyword evidence="3" id="KW-0813">Transport</keyword>
<reference evidence="10" key="1">
    <citation type="submission" date="2017-02" db="EMBL/GenBank/DDBJ databases">
        <authorList>
            <person name="Tafer H."/>
            <person name="Lopandic K."/>
        </authorList>
    </citation>
    <scope>NUCLEOTIDE SEQUENCE [LARGE SCALE GENOMIC DNA]</scope>
    <source>
        <strain evidence="10">CBS 366.77</strain>
    </source>
</reference>
<dbReference type="InterPro" id="IPR020846">
    <property type="entry name" value="MFS_dom"/>
</dbReference>
<feature type="transmembrane region" description="Helical" evidence="7">
    <location>
        <begin position="201"/>
        <end position="218"/>
    </location>
</feature>
<comment type="similarity">
    <text evidence="2">Belongs to the major facilitator superfamily. Vesicular transporter family.</text>
</comment>
<dbReference type="EMBL" id="MVGC01000043">
    <property type="protein sequence ID" value="RJE25580.1"/>
    <property type="molecule type" value="Genomic_DNA"/>
</dbReference>
<evidence type="ECO:0000256" key="4">
    <source>
        <dbReference type="ARBA" id="ARBA00022692"/>
    </source>
</evidence>
<evidence type="ECO:0000256" key="7">
    <source>
        <dbReference type="SAM" id="Phobius"/>
    </source>
</evidence>
<feature type="transmembrane region" description="Helical" evidence="7">
    <location>
        <begin position="71"/>
        <end position="89"/>
    </location>
</feature>
<feature type="transmembrane region" description="Helical" evidence="7">
    <location>
        <begin position="293"/>
        <end position="315"/>
    </location>
</feature>
<dbReference type="OrthoDB" id="5086884at2759"/>